<protein>
    <submittedName>
        <fullName evidence="2">Putative secreted protein</fullName>
    </submittedName>
</protein>
<sequence length="73" mass="8748">MRIFRWYLNSLFVVFIAEDLAVEITRRIRTLMQILGAGFRFRVGYACKIPDFSKFLAVSRTTFLRERRWNLNG</sequence>
<organism evidence="2">
    <name type="scientific">Anopheles triannulatus</name>
    <dbReference type="NCBI Taxonomy" id="58253"/>
    <lineage>
        <taxon>Eukaryota</taxon>
        <taxon>Metazoa</taxon>
        <taxon>Ecdysozoa</taxon>
        <taxon>Arthropoda</taxon>
        <taxon>Hexapoda</taxon>
        <taxon>Insecta</taxon>
        <taxon>Pterygota</taxon>
        <taxon>Neoptera</taxon>
        <taxon>Endopterygota</taxon>
        <taxon>Diptera</taxon>
        <taxon>Nematocera</taxon>
        <taxon>Culicoidea</taxon>
        <taxon>Culicidae</taxon>
        <taxon>Anophelinae</taxon>
        <taxon>Anopheles</taxon>
    </lineage>
</organism>
<reference evidence="2" key="1">
    <citation type="submission" date="2018-01" db="EMBL/GenBank/DDBJ databases">
        <title>An insight into the sialome of Amazonian anophelines.</title>
        <authorList>
            <person name="Ribeiro J.M."/>
            <person name="Scarpassa V."/>
            <person name="Calvo E."/>
        </authorList>
    </citation>
    <scope>NUCLEOTIDE SEQUENCE</scope>
    <source>
        <tissue evidence="2">Salivary glands</tissue>
    </source>
</reference>
<feature type="signal peptide" evidence="1">
    <location>
        <begin position="1"/>
        <end position="21"/>
    </location>
</feature>
<evidence type="ECO:0000313" key="2">
    <source>
        <dbReference type="EMBL" id="MBW48504.1"/>
    </source>
</evidence>
<evidence type="ECO:0000256" key="1">
    <source>
        <dbReference type="SAM" id="SignalP"/>
    </source>
</evidence>
<proteinExistence type="predicted"/>
<accession>A0A2M4B624</accession>
<keyword evidence="1" id="KW-0732">Signal</keyword>
<name>A0A2M4B624_9DIPT</name>
<feature type="chain" id="PRO_5014688771" evidence="1">
    <location>
        <begin position="22"/>
        <end position="73"/>
    </location>
</feature>
<dbReference type="EMBL" id="GGFK01015183">
    <property type="protein sequence ID" value="MBW48504.1"/>
    <property type="molecule type" value="Transcribed_RNA"/>
</dbReference>
<dbReference type="AlphaFoldDB" id="A0A2M4B624"/>